<reference evidence="4" key="1">
    <citation type="submission" date="2023-07" db="EMBL/GenBank/DDBJ databases">
        <authorList>
            <consortium name="AG Swart"/>
            <person name="Singh M."/>
            <person name="Singh A."/>
            <person name="Seah K."/>
            <person name="Emmerich C."/>
        </authorList>
    </citation>
    <scope>NUCLEOTIDE SEQUENCE</scope>
    <source>
        <strain evidence="4">DP1</strain>
    </source>
</reference>
<dbReference type="PANTHER" id="PTHR11188:SF17">
    <property type="entry name" value="FI21816P1"/>
    <property type="match status" value="1"/>
</dbReference>
<dbReference type="GO" id="GO:0015031">
    <property type="term" value="P:protein transport"/>
    <property type="evidence" value="ECO:0007669"/>
    <property type="project" value="TreeGrafter"/>
</dbReference>
<organism evidence="4 5">
    <name type="scientific">Euplotes crassus</name>
    <dbReference type="NCBI Taxonomy" id="5936"/>
    <lineage>
        <taxon>Eukaryota</taxon>
        <taxon>Sar</taxon>
        <taxon>Alveolata</taxon>
        <taxon>Ciliophora</taxon>
        <taxon>Intramacronucleata</taxon>
        <taxon>Spirotrichea</taxon>
        <taxon>Hypotrichia</taxon>
        <taxon>Euplotida</taxon>
        <taxon>Euplotidae</taxon>
        <taxon>Moneuplotes</taxon>
    </lineage>
</organism>
<evidence type="ECO:0000256" key="1">
    <source>
        <dbReference type="SAM" id="MobiDB-lite"/>
    </source>
</evidence>
<evidence type="ECO:0000259" key="3">
    <source>
        <dbReference type="Pfam" id="PF02752"/>
    </source>
</evidence>
<feature type="domain" description="Arrestin-like N-terminal" evidence="2">
    <location>
        <begin position="15"/>
        <end position="154"/>
    </location>
</feature>
<dbReference type="Gene3D" id="2.60.40.640">
    <property type="match status" value="2"/>
</dbReference>
<feature type="domain" description="Arrestin C-terminal-like" evidence="3">
    <location>
        <begin position="187"/>
        <end position="289"/>
    </location>
</feature>
<accession>A0AAD1UM84</accession>
<dbReference type="InterPro" id="IPR014756">
    <property type="entry name" value="Ig_E-set"/>
</dbReference>
<dbReference type="InterPro" id="IPR050357">
    <property type="entry name" value="Arrestin_domain-protein"/>
</dbReference>
<keyword evidence="5" id="KW-1185">Reference proteome</keyword>
<feature type="region of interest" description="Disordered" evidence="1">
    <location>
        <begin position="281"/>
        <end position="300"/>
    </location>
</feature>
<evidence type="ECO:0000313" key="5">
    <source>
        <dbReference type="Proteomes" id="UP001295684"/>
    </source>
</evidence>
<gene>
    <name evidence="4" type="ORF">ECRASSUSDP1_LOCUS12632</name>
</gene>
<dbReference type="GO" id="GO:0005737">
    <property type="term" value="C:cytoplasm"/>
    <property type="evidence" value="ECO:0007669"/>
    <property type="project" value="TreeGrafter"/>
</dbReference>
<comment type="caution">
    <text evidence="4">The sequence shown here is derived from an EMBL/GenBank/DDBJ whole genome shotgun (WGS) entry which is preliminary data.</text>
</comment>
<evidence type="ECO:0000259" key="2">
    <source>
        <dbReference type="Pfam" id="PF00339"/>
    </source>
</evidence>
<dbReference type="AlphaFoldDB" id="A0AAD1UM84"/>
<protein>
    <recommendedName>
        <fullName evidence="6">Arrestin-like N-terminal domain-containing protein</fullName>
    </recommendedName>
</protein>
<dbReference type="EMBL" id="CAMPGE010012542">
    <property type="protein sequence ID" value="CAI2371312.1"/>
    <property type="molecule type" value="Genomic_DNA"/>
</dbReference>
<dbReference type="InterPro" id="IPR011021">
    <property type="entry name" value="Arrestin-like_N"/>
</dbReference>
<dbReference type="InterPro" id="IPR014752">
    <property type="entry name" value="Arrestin-like_C"/>
</dbReference>
<dbReference type="Proteomes" id="UP001295684">
    <property type="component" value="Unassembled WGS sequence"/>
</dbReference>
<evidence type="ECO:0000313" key="4">
    <source>
        <dbReference type="EMBL" id="CAI2371312.1"/>
    </source>
</evidence>
<dbReference type="InterPro" id="IPR011022">
    <property type="entry name" value="Arrestin_C-like"/>
</dbReference>
<dbReference type="Pfam" id="PF02752">
    <property type="entry name" value="Arrestin_C"/>
    <property type="match status" value="1"/>
</dbReference>
<dbReference type="PANTHER" id="PTHR11188">
    <property type="entry name" value="ARRESTIN DOMAIN CONTAINING PROTEIN"/>
    <property type="match status" value="1"/>
</dbReference>
<dbReference type="Pfam" id="PF00339">
    <property type="entry name" value="Arrestin_N"/>
    <property type="match status" value="1"/>
</dbReference>
<dbReference type="SUPFAM" id="SSF81296">
    <property type="entry name" value="E set domains"/>
    <property type="match status" value="2"/>
</dbReference>
<evidence type="ECO:0008006" key="6">
    <source>
        <dbReference type="Google" id="ProtNLM"/>
    </source>
</evidence>
<proteinExistence type="predicted"/>
<sequence>MGITDSKSQFEAGHIVLQTTKPYYAPGEELTGNIYISLDKPFPGSNLELSLKGKEDVAWTVRKESSDNYNRHYTRYIEDEAEIINFVAPIHTFMGGSVQPGQYDFPFKLILPDDIPSSCYFATSSSYKTHAKVKYRLKAILRCNTDEMKDMSFKQTLIIRQQPDVVPMSSMADFSDQVNSCCCCWSQGVVTMQSQTDKAAYTPTETVKIIGNIDNSNCTRDIKKVKVQLVEKVRLNARRKVRNMLSPFESPEEKLMGFLTSEDTEYNNSFVILEKDYPGIPKGESTKGENQLKRRIQGCS</sequence>
<name>A0AAD1UM84_EUPCR</name>